<dbReference type="EMBL" id="WTYT01000004">
    <property type="protein sequence ID" value="MXO66255.1"/>
    <property type="molecule type" value="Genomic_DNA"/>
</dbReference>
<name>A0A6I4T915_9SPHN</name>
<reference evidence="1 2" key="1">
    <citation type="submission" date="2019-12" db="EMBL/GenBank/DDBJ databases">
        <title>Genomic-based taxomic classification of the family Erythrobacteraceae.</title>
        <authorList>
            <person name="Xu L."/>
        </authorList>
    </citation>
    <scope>NUCLEOTIDE SEQUENCE [LARGE SCALE GENOMIC DNA]</scope>
    <source>
        <strain evidence="1 2">LMG 29518</strain>
    </source>
</reference>
<dbReference type="RefSeq" id="WP_160736682.1">
    <property type="nucleotide sequence ID" value="NZ_WTYT01000004.1"/>
</dbReference>
<comment type="caution">
    <text evidence="1">The sequence shown here is derived from an EMBL/GenBank/DDBJ whole genome shotgun (WGS) entry which is preliminary data.</text>
</comment>
<accession>A0A6I4T915</accession>
<sequence>MASLPSDLDFEKDNEASPARMNRAMLYIANQLRAALGQRQSIEQAIEELRGLALDRIDQALTPVFLQAQGDAAAVHAIYAALQAGNTLDAYLPRSEAAQLAPLASAALTGTPTAPTPAGGNNSTRLATTAFVLGEIANIVGAAPDNLNSFQEFADALGEDPNFATTILGALATKAEKDRVVAAADTSGTQAPDADSTDIWALLGLTGNVTIGAATGSPRDGQTLLMRIRDDGTARSLAWHNSYRAIGFPLPGTTEPGKLLYIGGKWNAGDGKWDMLPAASEE</sequence>
<evidence type="ECO:0000313" key="2">
    <source>
        <dbReference type="Proteomes" id="UP000438476"/>
    </source>
</evidence>
<dbReference type="InterPro" id="IPR051934">
    <property type="entry name" value="Phage_Tail_Fiber_Structural"/>
</dbReference>
<dbReference type="OrthoDB" id="7597375at2"/>
<dbReference type="PANTHER" id="PTHR35191:SF1">
    <property type="entry name" value="PROPHAGE SIDE TAIL FIBER PROTEIN HOMOLOG STFQ-RELATED"/>
    <property type="match status" value="1"/>
</dbReference>
<dbReference type="Proteomes" id="UP000438476">
    <property type="component" value="Unassembled WGS sequence"/>
</dbReference>
<dbReference type="PANTHER" id="PTHR35191">
    <property type="entry name" value="PROPHAGE SIDE TAIL FIBER PROTEIN HOMOLOG STFQ-RELATED"/>
    <property type="match status" value="1"/>
</dbReference>
<dbReference type="AlphaFoldDB" id="A0A6I4T915"/>
<protein>
    <submittedName>
        <fullName evidence="1">Uncharacterized protein</fullName>
    </submittedName>
</protein>
<proteinExistence type="predicted"/>
<organism evidence="1 2">
    <name type="scientific">Altericroceibacterium endophyticum</name>
    <dbReference type="NCBI Taxonomy" id="1808508"/>
    <lineage>
        <taxon>Bacteria</taxon>
        <taxon>Pseudomonadati</taxon>
        <taxon>Pseudomonadota</taxon>
        <taxon>Alphaproteobacteria</taxon>
        <taxon>Sphingomonadales</taxon>
        <taxon>Erythrobacteraceae</taxon>
        <taxon>Altericroceibacterium</taxon>
    </lineage>
</organism>
<evidence type="ECO:0000313" key="1">
    <source>
        <dbReference type="EMBL" id="MXO66255.1"/>
    </source>
</evidence>
<keyword evidence="2" id="KW-1185">Reference proteome</keyword>
<gene>
    <name evidence="1" type="ORF">GRI91_10850</name>
</gene>